<dbReference type="EMBL" id="FO203522">
    <property type="protein sequence ID" value="CCO23325.1"/>
    <property type="molecule type" value="Genomic_DNA"/>
</dbReference>
<reference evidence="2 3" key="1">
    <citation type="submission" date="2012-10" db="EMBL/GenBank/DDBJ databases">
        <authorList>
            <person name="Genoscope - CEA"/>
        </authorList>
    </citation>
    <scope>NUCLEOTIDE SEQUENCE [LARGE SCALE GENOMIC DNA]</scope>
    <source>
        <strain evidence="3">AM13 / DSM 14728</strain>
    </source>
</reference>
<keyword evidence="1" id="KW-1133">Transmembrane helix</keyword>
<keyword evidence="3" id="KW-1185">Reference proteome</keyword>
<dbReference type="KEGG" id="dhy:DESAM_21044"/>
<evidence type="ECO:0000313" key="2">
    <source>
        <dbReference type="EMBL" id="CCO23325.1"/>
    </source>
</evidence>
<dbReference type="STRING" id="1121451.DESAM_21044"/>
<protein>
    <submittedName>
        <fullName evidence="2">Uncharacterized protein</fullName>
    </submittedName>
</protein>
<keyword evidence="1" id="KW-0472">Membrane</keyword>
<dbReference type="PATRIC" id="fig|1121451.3.peg.1299"/>
<keyword evidence="1" id="KW-0812">Transmembrane</keyword>
<feature type="transmembrane region" description="Helical" evidence="1">
    <location>
        <begin position="6"/>
        <end position="25"/>
    </location>
</feature>
<evidence type="ECO:0000313" key="3">
    <source>
        <dbReference type="Proteomes" id="UP000010808"/>
    </source>
</evidence>
<dbReference type="AlphaFoldDB" id="L0RAV8"/>
<sequence>MFQVPVDSVFQIIMGTASVSILFMAKFKKKVADRQSATFFN</sequence>
<evidence type="ECO:0000256" key="1">
    <source>
        <dbReference type="SAM" id="Phobius"/>
    </source>
</evidence>
<proteinExistence type="predicted"/>
<accession>L0RAV8</accession>
<organism evidence="2 3">
    <name type="scientific">Maridesulfovibrio hydrothermalis AM13 = DSM 14728</name>
    <dbReference type="NCBI Taxonomy" id="1121451"/>
    <lineage>
        <taxon>Bacteria</taxon>
        <taxon>Pseudomonadati</taxon>
        <taxon>Thermodesulfobacteriota</taxon>
        <taxon>Desulfovibrionia</taxon>
        <taxon>Desulfovibrionales</taxon>
        <taxon>Desulfovibrionaceae</taxon>
        <taxon>Maridesulfovibrio</taxon>
    </lineage>
</organism>
<gene>
    <name evidence="2" type="ORF">DESAM_21044</name>
</gene>
<name>L0RAV8_9BACT</name>
<dbReference type="Proteomes" id="UP000010808">
    <property type="component" value="Chromosome"/>
</dbReference>
<dbReference type="HOGENOM" id="CLU_3269042_0_0_7"/>